<dbReference type="GO" id="GO:0003676">
    <property type="term" value="F:nucleic acid binding"/>
    <property type="evidence" value="ECO:0007669"/>
    <property type="project" value="InterPro"/>
</dbReference>
<proteinExistence type="predicted"/>
<dbReference type="PANTHER" id="PTHR12302">
    <property type="entry name" value="EBNA2 BINDING PROTEIN P100"/>
    <property type="match status" value="1"/>
</dbReference>
<evidence type="ECO:0000313" key="5">
    <source>
        <dbReference type="EMBL" id="GEP94068.1"/>
    </source>
</evidence>
<comment type="caution">
    <text evidence="5">The sequence shown here is derived from an EMBL/GenBank/DDBJ whole genome shotgun (WGS) entry which is preliminary data.</text>
</comment>
<evidence type="ECO:0000313" key="6">
    <source>
        <dbReference type="Proteomes" id="UP000321436"/>
    </source>
</evidence>
<keyword evidence="1" id="KW-0540">Nuclease</keyword>
<name>A0A512RED8_9BACT</name>
<dbReference type="EMBL" id="BKAU01000001">
    <property type="protein sequence ID" value="GEP94068.1"/>
    <property type="molecule type" value="Genomic_DNA"/>
</dbReference>
<dbReference type="Proteomes" id="UP000321436">
    <property type="component" value="Unassembled WGS sequence"/>
</dbReference>
<dbReference type="GO" id="GO:0016787">
    <property type="term" value="F:hydrolase activity"/>
    <property type="evidence" value="ECO:0007669"/>
    <property type="project" value="UniProtKB-KW"/>
</dbReference>
<keyword evidence="2" id="KW-0255">Endonuclease</keyword>
<dbReference type="GO" id="GO:0004519">
    <property type="term" value="F:endonuclease activity"/>
    <property type="evidence" value="ECO:0007669"/>
    <property type="project" value="UniProtKB-KW"/>
</dbReference>
<evidence type="ECO:0000259" key="4">
    <source>
        <dbReference type="PROSITE" id="PS50830"/>
    </source>
</evidence>
<dbReference type="SUPFAM" id="SSF50199">
    <property type="entry name" value="Staphylococcal nuclease"/>
    <property type="match status" value="1"/>
</dbReference>
<keyword evidence="3" id="KW-0378">Hydrolase</keyword>
<dbReference type="PROSITE" id="PS50830">
    <property type="entry name" value="TNASE_3"/>
    <property type="match status" value="1"/>
</dbReference>
<evidence type="ECO:0000256" key="3">
    <source>
        <dbReference type="ARBA" id="ARBA00022801"/>
    </source>
</evidence>
<dbReference type="Pfam" id="PF00565">
    <property type="entry name" value="SNase"/>
    <property type="match status" value="1"/>
</dbReference>
<organism evidence="5 6">
    <name type="scientific">Chitinophaga cymbidii</name>
    <dbReference type="NCBI Taxonomy" id="1096750"/>
    <lineage>
        <taxon>Bacteria</taxon>
        <taxon>Pseudomonadati</taxon>
        <taxon>Bacteroidota</taxon>
        <taxon>Chitinophagia</taxon>
        <taxon>Chitinophagales</taxon>
        <taxon>Chitinophagaceae</taxon>
        <taxon>Chitinophaga</taxon>
    </lineage>
</organism>
<dbReference type="Gene3D" id="2.40.50.90">
    <property type="match status" value="1"/>
</dbReference>
<accession>A0A512RED8</accession>
<dbReference type="InterPro" id="IPR035437">
    <property type="entry name" value="SNase_OB-fold_sf"/>
</dbReference>
<keyword evidence="6" id="KW-1185">Reference proteome</keyword>
<protein>
    <recommendedName>
        <fullName evidence="4">TNase-like domain-containing protein</fullName>
    </recommendedName>
</protein>
<dbReference type="PANTHER" id="PTHR12302:SF3">
    <property type="entry name" value="SERINE_THREONINE-PROTEIN KINASE 31"/>
    <property type="match status" value="1"/>
</dbReference>
<sequence>MAQTYTGKVTAVKDGDTIEMLVNGKKLRIRLFGIDSPERGQPFGTKAKEFTAAQCFGKVVKAVRQSRDQYGRIVAEVYLPGDVSLNAAIVKAGFAWHYKKFSKSPLLAAAETTARKERLGLWKDKHPVAPWQWRKRKTIKAS</sequence>
<evidence type="ECO:0000256" key="2">
    <source>
        <dbReference type="ARBA" id="ARBA00022759"/>
    </source>
</evidence>
<dbReference type="AlphaFoldDB" id="A0A512RED8"/>
<dbReference type="SMART" id="SM00318">
    <property type="entry name" value="SNc"/>
    <property type="match status" value="1"/>
</dbReference>
<feature type="domain" description="TNase-like" evidence="4">
    <location>
        <begin position="3"/>
        <end position="124"/>
    </location>
</feature>
<gene>
    <name evidence="5" type="ORF">CCY01nite_03280</name>
</gene>
<evidence type="ECO:0000256" key="1">
    <source>
        <dbReference type="ARBA" id="ARBA00022722"/>
    </source>
</evidence>
<reference evidence="5 6" key="1">
    <citation type="submission" date="2019-07" db="EMBL/GenBank/DDBJ databases">
        <title>Whole genome shotgun sequence of Chitinophaga cymbidii NBRC 109752.</title>
        <authorList>
            <person name="Hosoyama A."/>
            <person name="Uohara A."/>
            <person name="Ohji S."/>
            <person name="Ichikawa N."/>
        </authorList>
    </citation>
    <scope>NUCLEOTIDE SEQUENCE [LARGE SCALE GENOMIC DNA]</scope>
    <source>
        <strain evidence="5 6">NBRC 109752</strain>
    </source>
</reference>
<dbReference type="PROSITE" id="PS01123">
    <property type="entry name" value="TNASE_1"/>
    <property type="match status" value="1"/>
</dbReference>
<dbReference type="InterPro" id="IPR002071">
    <property type="entry name" value="Thermonucl_AS"/>
</dbReference>
<dbReference type="InterPro" id="IPR016071">
    <property type="entry name" value="Staphylococal_nuclease_OB-fold"/>
</dbReference>